<evidence type="ECO:0000313" key="2">
    <source>
        <dbReference type="Proteomes" id="UP000628442"/>
    </source>
</evidence>
<reference evidence="1" key="2">
    <citation type="submission" date="2022-12" db="EMBL/GenBank/DDBJ databases">
        <authorList>
            <person name="Sun Q."/>
            <person name="Kim S."/>
        </authorList>
    </citation>
    <scope>NUCLEOTIDE SEQUENCE</scope>
    <source>
        <strain evidence="1">KCTC 12343</strain>
    </source>
</reference>
<dbReference type="Proteomes" id="UP000628442">
    <property type="component" value="Unassembled WGS sequence"/>
</dbReference>
<proteinExistence type="predicted"/>
<dbReference type="EMBL" id="BMWV01000002">
    <property type="protein sequence ID" value="GGY32889.1"/>
    <property type="molecule type" value="Genomic_DNA"/>
</dbReference>
<protein>
    <submittedName>
        <fullName evidence="1">Uncharacterized protein</fullName>
    </submittedName>
</protein>
<comment type="caution">
    <text evidence="1">The sequence shown here is derived from an EMBL/GenBank/DDBJ whole genome shotgun (WGS) entry which is preliminary data.</text>
</comment>
<accession>A0AA87XQ81</accession>
<gene>
    <name evidence="1" type="ORF">GCM10007387_13920</name>
</gene>
<dbReference type="AlphaFoldDB" id="A0AA87XQ81"/>
<organism evidence="1 2">
    <name type="scientific">Pseudoduganella albidiflava</name>
    <dbReference type="NCBI Taxonomy" id="321983"/>
    <lineage>
        <taxon>Bacteria</taxon>
        <taxon>Pseudomonadati</taxon>
        <taxon>Pseudomonadota</taxon>
        <taxon>Betaproteobacteria</taxon>
        <taxon>Burkholderiales</taxon>
        <taxon>Oxalobacteraceae</taxon>
        <taxon>Telluria group</taxon>
        <taxon>Pseudoduganella</taxon>
    </lineage>
</organism>
<sequence length="167" mass="17724">MPKEESSSTALASASQSLTCQAVPFLKEIDTIRGLIVRLVTWLASVAAAGFSISQAANLSGDPSGLWKIFPGIYKVHSGSVADRTPPAGRDRKLTVHVDGNAAREIFDSIGPDVQPTCDGGAGNRDRRKKGIYCVYDPADVKAKGGPYRCWIGINLVTGDTETNVDC</sequence>
<evidence type="ECO:0000313" key="1">
    <source>
        <dbReference type="EMBL" id="GGY32889.1"/>
    </source>
</evidence>
<name>A0AA87XQ81_9BURK</name>
<reference evidence="1" key="1">
    <citation type="journal article" date="2014" name="Int. J. Syst. Evol. Microbiol.">
        <title>Complete genome sequence of Corynebacterium casei LMG S-19264T (=DSM 44701T), isolated from a smear-ripened cheese.</title>
        <authorList>
            <consortium name="US DOE Joint Genome Institute (JGI-PGF)"/>
            <person name="Walter F."/>
            <person name="Albersmeier A."/>
            <person name="Kalinowski J."/>
            <person name="Ruckert C."/>
        </authorList>
    </citation>
    <scope>NUCLEOTIDE SEQUENCE</scope>
    <source>
        <strain evidence="1">KCTC 12343</strain>
    </source>
</reference>